<evidence type="ECO:0000313" key="4">
    <source>
        <dbReference type="Proteomes" id="UP000285232"/>
    </source>
</evidence>
<dbReference type="OrthoDB" id="9803749at2"/>
<dbReference type="AlphaFoldDB" id="A0A419RU62"/>
<dbReference type="RefSeq" id="WP_120048340.1">
    <property type="nucleotide sequence ID" value="NZ_RAHX01000001.1"/>
</dbReference>
<dbReference type="InterPro" id="IPR036249">
    <property type="entry name" value="Thioredoxin-like_sf"/>
</dbReference>
<protein>
    <submittedName>
        <fullName evidence="3">Arsenate reductase</fullName>
    </submittedName>
</protein>
<dbReference type="Gene3D" id="3.40.30.10">
    <property type="entry name" value="Glutaredoxin"/>
    <property type="match status" value="1"/>
</dbReference>
<evidence type="ECO:0000256" key="1">
    <source>
        <dbReference type="ARBA" id="ARBA00007198"/>
    </source>
</evidence>
<dbReference type="PANTHER" id="PTHR30041">
    <property type="entry name" value="ARSENATE REDUCTASE"/>
    <property type="match status" value="1"/>
</dbReference>
<evidence type="ECO:0000313" key="3">
    <source>
        <dbReference type="EMBL" id="RJY09333.1"/>
    </source>
</evidence>
<proteinExistence type="inferred from homology"/>
<dbReference type="EMBL" id="RAHX01000001">
    <property type="protein sequence ID" value="RJY09333.1"/>
    <property type="molecule type" value="Genomic_DNA"/>
</dbReference>
<reference evidence="3 4" key="1">
    <citation type="journal article" date="2017" name="Int. J. Syst. Evol. Microbiol.">
        <title>Erythrobacter aquimixticola sp. nov., isolated from the junction between the ocean and a freshwater spring.</title>
        <authorList>
            <person name="Park S."/>
            <person name="Jung Y.T."/>
            <person name="Choi S.J."/>
            <person name="Yoon J.H."/>
        </authorList>
    </citation>
    <scope>NUCLEOTIDE SEQUENCE [LARGE SCALE GENOMIC DNA]</scope>
    <source>
        <strain evidence="3 4">JSSK-14</strain>
    </source>
</reference>
<sequence>MTIHLYGIPNCESVRKARKWLDGRGLGYTFHDFKKEGVEPDTLSHWADRCGWEVLLNRRGTTWRKLEDAQKEDVDREKALALMEEHTSLIKRPVMEREGDSHVLVGFTQSEWENALC</sequence>
<dbReference type="NCBIfam" id="TIGR01617">
    <property type="entry name" value="arsC_related"/>
    <property type="match status" value="1"/>
</dbReference>
<name>A0A419RU62_9SPHN</name>
<gene>
    <name evidence="3" type="ORF">D6201_08170</name>
</gene>
<dbReference type="PROSITE" id="PS51353">
    <property type="entry name" value="ARSC"/>
    <property type="match status" value="1"/>
</dbReference>
<dbReference type="CDD" id="cd03035">
    <property type="entry name" value="ArsC_Yffb"/>
    <property type="match status" value="1"/>
</dbReference>
<accession>A0A419RU62</accession>
<comment type="similarity">
    <text evidence="1 2">Belongs to the ArsC family.</text>
</comment>
<dbReference type="InterPro" id="IPR006504">
    <property type="entry name" value="Tscrpt_reg_Spx/MgsR"/>
</dbReference>
<evidence type="ECO:0000256" key="2">
    <source>
        <dbReference type="PROSITE-ProRule" id="PRU01282"/>
    </source>
</evidence>
<dbReference type="Pfam" id="PF03960">
    <property type="entry name" value="ArsC"/>
    <property type="match status" value="1"/>
</dbReference>
<dbReference type="PANTHER" id="PTHR30041:SF8">
    <property type="entry name" value="PROTEIN YFFB"/>
    <property type="match status" value="1"/>
</dbReference>
<dbReference type="SUPFAM" id="SSF52833">
    <property type="entry name" value="Thioredoxin-like"/>
    <property type="match status" value="1"/>
</dbReference>
<dbReference type="Proteomes" id="UP000285232">
    <property type="component" value="Unassembled WGS sequence"/>
</dbReference>
<comment type="caution">
    <text evidence="3">The sequence shown here is derived from an EMBL/GenBank/DDBJ whole genome shotgun (WGS) entry which is preliminary data.</text>
</comment>
<organism evidence="3 4">
    <name type="scientific">Aurantiacibacter aquimixticola</name>
    <dbReference type="NCBI Taxonomy" id="1958945"/>
    <lineage>
        <taxon>Bacteria</taxon>
        <taxon>Pseudomonadati</taxon>
        <taxon>Pseudomonadota</taxon>
        <taxon>Alphaproteobacteria</taxon>
        <taxon>Sphingomonadales</taxon>
        <taxon>Erythrobacteraceae</taxon>
        <taxon>Aurantiacibacter</taxon>
    </lineage>
</organism>
<dbReference type="InterPro" id="IPR006660">
    <property type="entry name" value="Arsenate_reductase-like"/>
</dbReference>
<keyword evidence="4" id="KW-1185">Reference proteome</keyword>